<dbReference type="PANTHER" id="PTHR24064">
    <property type="entry name" value="SOLUTE CARRIER FAMILY 22 MEMBER"/>
    <property type="match status" value="1"/>
</dbReference>
<feature type="transmembrane region" description="Helical" evidence="7">
    <location>
        <begin position="341"/>
        <end position="361"/>
    </location>
</feature>
<accession>A0A2J6QHS7</accession>
<feature type="transmembrane region" description="Helical" evidence="7">
    <location>
        <begin position="164"/>
        <end position="184"/>
    </location>
</feature>
<dbReference type="PROSITE" id="PS50850">
    <property type="entry name" value="MFS"/>
    <property type="match status" value="1"/>
</dbReference>
<evidence type="ECO:0000313" key="10">
    <source>
        <dbReference type="Proteomes" id="UP000235672"/>
    </source>
</evidence>
<dbReference type="InterPro" id="IPR020846">
    <property type="entry name" value="MFS_dom"/>
</dbReference>
<dbReference type="Proteomes" id="UP000235672">
    <property type="component" value="Unassembled WGS sequence"/>
</dbReference>
<feature type="transmembrane region" description="Helical" evidence="7">
    <location>
        <begin position="528"/>
        <end position="549"/>
    </location>
</feature>
<dbReference type="STRING" id="1745343.A0A2J6QHS7"/>
<evidence type="ECO:0000256" key="6">
    <source>
        <dbReference type="ARBA" id="ARBA00023136"/>
    </source>
</evidence>
<evidence type="ECO:0000313" key="9">
    <source>
        <dbReference type="EMBL" id="PMD25808.1"/>
    </source>
</evidence>
<keyword evidence="10" id="KW-1185">Reference proteome</keyword>
<comment type="subcellular location">
    <subcellularLocation>
        <location evidence="1">Membrane</location>
        <topology evidence="1">Multi-pass membrane protein</topology>
    </subcellularLocation>
</comment>
<organism evidence="9 10">
    <name type="scientific">Hyaloscypha hepaticicola</name>
    <dbReference type="NCBI Taxonomy" id="2082293"/>
    <lineage>
        <taxon>Eukaryota</taxon>
        <taxon>Fungi</taxon>
        <taxon>Dikarya</taxon>
        <taxon>Ascomycota</taxon>
        <taxon>Pezizomycotina</taxon>
        <taxon>Leotiomycetes</taxon>
        <taxon>Helotiales</taxon>
        <taxon>Hyaloscyphaceae</taxon>
        <taxon>Hyaloscypha</taxon>
    </lineage>
</organism>
<dbReference type="InterPro" id="IPR004738">
    <property type="entry name" value="Phos_permease"/>
</dbReference>
<sequence>MDHDLLGEPAATFPTHTYGGNAAFHNFNNDFSHIQDPNMRRRLALSEIDKVPFGWYHVRAVVVAGIGFFTDSYDIFAINLVTSILGMVYWQGPDLGELPTNVSTGLKAATSGGAVLGQIGFGWLADVIGRRKMYGVELAIIIIATLAQSLSAPSPAMTMTGVLIFWRVIMGIGIGGDYPLSAVITSEFAPTRWRGAMMAAVFSMQGAGQFAAALVALITTVGFKKSFLDANEGWPSCRDDCQLAGDRAWRIIVGFGGVPAVFALYYRITIPETPRYTFDIGRDIEKAQADIMAYVNNEKEGVVDPISQQNTKAKMGKNLAAPKASWPDVFSYFSQWKNFKVIFSTTASWFFIDLAFYGLGLNNNVVLNAIGYSTSNAVYSSLFHTATGNLILACAGSIPGYWTSVATIDTLGRKPIQIMGFFFLTIIFIIIGFAYHELSSKALLALYILAQFFFNFGPNTTTFIIPGECFPTRYRSTGHGISAAAGKIGAIVAQYLANPLLAKGSAKDCTGTACSPWLPYTRDISESLAHLMQIFALFMLLGTAVSFLLPETTGRTLEELAGEDSHPFDIRNGSITLSNGFSGWWARSGPLSGGKPAGFNYVKSPNLGPRSSGLRGKRERLGIMTSPELLPKKVEKVAKVHGKAMSESSGNGSASASSTSGYPAVRMADENDDLYLAGAGGALPGWGAGWGVQQHVTAGRRGDVRVESIMLNDVGRLIK</sequence>
<evidence type="ECO:0000259" key="8">
    <source>
        <dbReference type="PROSITE" id="PS50850"/>
    </source>
</evidence>
<dbReference type="GO" id="GO:0006817">
    <property type="term" value="P:phosphate ion transport"/>
    <property type="evidence" value="ECO:0007669"/>
    <property type="project" value="UniProtKB-KW"/>
</dbReference>
<evidence type="ECO:0000256" key="3">
    <source>
        <dbReference type="ARBA" id="ARBA00022592"/>
    </source>
</evidence>
<dbReference type="SUPFAM" id="SSF103473">
    <property type="entry name" value="MFS general substrate transporter"/>
    <property type="match status" value="1"/>
</dbReference>
<evidence type="ECO:0000256" key="4">
    <source>
        <dbReference type="ARBA" id="ARBA00022692"/>
    </source>
</evidence>
<protein>
    <submittedName>
        <fullName evidence="9">Phosphate permease</fullName>
    </submittedName>
</protein>
<feature type="transmembrane region" description="Helical" evidence="7">
    <location>
        <begin position="381"/>
        <end position="404"/>
    </location>
</feature>
<evidence type="ECO:0000256" key="7">
    <source>
        <dbReference type="SAM" id="Phobius"/>
    </source>
</evidence>
<dbReference type="OrthoDB" id="433512at2759"/>
<dbReference type="GO" id="GO:0016020">
    <property type="term" value="C:membrane"/>
    <property type="evidence" value="ECO:0007669"/>
    <property type="project" value="UniProtKB-SubCell"/>
</dbReference>
<dbReference type="GO" id="GO:0005315">
    <property type="term" value="F:phosphate transmembrane transporter activity"/>
    <property type="evidence" value="ECO:0007669"/>
    <property type="project" value="InterPro"/>
</dbReference>
<feature type="domain" description="Major facilitator superfamily (MFS) profile" evidence="8">
    <location>
        <begin position="60"/>
        <end position="554"/>
    </location>
</feature>
<keyword evidence="2" id="KW-0813">Transport</keyword>
<keyword evidence="5 7" id="KW-1133">Transmembrane helix</keyword>
<dbReference type="PROSITE" id="PS00217">
    <property type="entry name" value="SUGAR_TRANSPORT_2"/>
    <property type="match status" value="1"/>
</dbReference>
<dbReference type="Gene3D" id="1.20.1250.20">
    <property type="entry name" value="MFS general substrate transporter like domains"/>
    <property type="match status" value="2"/>
</dbReference>
<dbReference type="InterPro" id="IPR036259">
    <property type="entry name" value="MFS_trans_sf"/>
</dbReference>
<dbReference type="Pfam" id="PF00083">
    <property type="entry name" value="Sugar_tr"/>
    <property type="match status" value="1"/>
</dbReference>
<dbReference type="NCBIfam" id="TIGR00887">
    <property type="entry name" value="2A0109"/>
    <property type="match status" value="1"/>
</dbReference>
<feature type="transmembrane region" description="Helical" evidence="7">
    <location>
        <begin position="442"/>
        <end position="465"/>
    </location>
</feature>
<evidence type="ECO:0000256" key="2">
    <source>
        <dbReference type="ARBA" id="ARBA00022448"/>
    </source>
</evidence>
<evidence type="ECO:0000256" key="1">
    <source>
        <dbReference type="ARBA" id="ARBA00004141"/>
    </source>
</evidence>
<feature type="transmembrane region" description="Helical" evidence="7">
    <location>
        <begin position="248"/>
        <end position="266"/>
    </location>
</feature>
<feature type="transmembrane region" description="Helical" evidence="7">
    <location>
        <begin position="416"/>
        <end position="436"/>
    </location>
</feature>
<dbReference type="InterPro" id="IPR005829">
    <property type="entry name" value="Sugar_transporter_CS"/>
</dbReference>
<keyword evidence="3" id="KW-0592">Phosphate transport</keyword>
<evidence type="ECO:0000256" key="5">
    <source>
        <dbReference type="ARBA" id="ARBA00022989"/>
    </source>
</evidence>
<dbReference type="CDD" id="cd17364">
    <property type="entry name" value="MFS_PhT"/>
    <property type="match status" value="1"/>
</dbReference>
<name>A0A2J6QHS7_9HELO</name>
<keyword evidence="6 7" id="KW-0472">Membrane</keyword>
<gene>
    <name evidence="9" type="ORF">NA56DRAFT_698876</name>
</gene>
<reference evidence="9 10" key="1">
    <citation type="submission" date="2016-05" db="EMBL/GenBank/DDBJ databases">
        <title>A degradative enzymes factory behind the ericoid mycorrhizal symbiosis.</title>
        <authorList>
            <consortium name="DOE Joint Genome Institute"/>
            <person name="Martino E."/>
            <person name="Morin E."/>
            <person name="Grelet G."/>
            <person name="Kuo A."/>
            <person name="Kohler A."/>
            <person name="Daghino S."/>
            <person name="Barry K."/>
            <person name="Choi C."/>
            <person name="Cichocki N."/>
            <person name="Clum A."/>
            <person name="Copeland A."/>
            <person name="Hainaut M."/>
            <person name="Haridas S."/>
            <person name="Labutti K."/>
            <person name="Lindquist E."/>
            <person name="Lipzen A."/>
            <person name="Khouja H.-R."/>
            <person name="Murat C."/>
            <person name="Ohm R."/>
            <person name="Olson A."/>
            <person name="Spatafora J."/>
            <person name="Veneault-Fourrey C."/>
            <person name="Henrissat B."/>
            <person name="Grigoriev I."/>
            <person name="Martin F."/>
            <person name="Perotto S."/>
        </authorList>
    </citation>
    <scope>NUCLEOTIDE SEQUENCE [LARGE SCALE GENOMIC DNA]</scope>
    <source>
        <strain evidence="9 10">UAMH 7357</strain>
    </source>
</reference>
<keyword evidence="4 7" id="KW-0812">Transmembrane</keyword>
<dbReference type="AlphaFoldDB" id="A0A2J6QHS7"/>
<dbReference type="InterPro" id="IPR005828">
    <property type="entry name" value="MFS_sugar_transport-like"/>
</dbReference>
<feature type="transmembrane region" description="Helical" evidence="7">
    <location>
        <begin position="196"/>
        <end position="218"/>
    </location>
</feature>
<dbReference type="EMBL" id="KZ613469">
    <property type="protein sequence ID" value="PMD25808.1"/>
    <property type="molecule type" value="Genomic_DNA"/>
</dbReference>
<proteinExistence type="predicted"/>